<dbReference type="Proteomes" id="UP000626109">
    <property type="component" value="Unassembled WGS sequence"/>
</dbReference>
<accession>A0A813IMK0</accession>
<name>A0A813IMK0_POLGL</name>
<organism evidence="2 3">
    <name type="scientific">Polarella glacialis</name>
    <name type="common">Dinoflagellate</name>
    <dbReference type="NCBI Taxonomy" id="89957"/>
    <lineage>
        <taxon>Eukaryota</taxon>
        <taxon>Sar</taxon>
        <taxon>Alveolata</taxon>
        <taxon>Dinophyceae</taxon>
        <taxon>Suessiales</taxon>
        <taxon>Suessiaceae</taxon>
        <taxon>Polarella</taxon>
    </lineage>
</organism>
<reference evidence="2" key="1">
    <citation type="submission" date="2021-02" db="EMBL/GenBank/DDBJ databases">
        <authorList>
            <person name="Dougan E. K."/>
            <person name="Rhodes N."/>
            <person name="Thang M."/>
            <person name="Chan C."/>
        </authorList>
    </citation>
    <scope>NUCLEOTIDE SEQUENCE</scope>
</reference>
<sequence>MEEAWVALPPSLARRLRHAGFGPGEPEVLAQACDVDGGDQASFMVQLGFVEDDVVEFNKAYDGLAVVLTIAESKAALKRKRRSLLRQSYKTMVVEEVGRQAEALRLRSLFARVRVPRSTTGVVGAKWVCKRTTRLHAEVDPNRRAAIELEEKVRWAAEVIKIIKDAKLPIVLAAEMAMDPDRALASCTGRARARTIRKRVREFWKLRGWLLKVHAVLWPQHAGHLVDYLLDRGDEPCARTVPGSVVSAVRFLERCGDVGAESAVADDRLVTAVLQDLTIQLSVGAPATRKAAMYLVVMVLALEFYVVDETNAVYTRVFAWVKLIKLWCSLRHDDCLGVRPELLRLLPRGLEGQLERTKTSGPGRRIRWLPFFVSADATLAGVPWLAVGFELMGQGSFCFARDYLLPMPMESLQGAVAKPVDWAAATAMSRALLVDLKEVGRKEGTWVTVPDSPLFLNKFAATLHSEHSERNWLPSLAALEDVPKIQRDCLGRWMPDASDDYARTARQVVYGIQKLIVKKFQTNPVGLDEDTGKAEMEAYLDKKGLGSLEVKRVMKKLDVKAMLAGDSIVVAPAGQLDPVDALLDNDGFGPASVGSLLGSEAPRARTKYFITYTAKRKISRLHLTGGCHRVPGLDVKDYEFVDDKDQLEWNAFCHSCWRQGRTPEEEDREAILATGGLASELPEQGGDVSSTDESSSTAEDA</sequence>
<evidence type="ECO:0000313" key="3">
    <source>
        <dbReference type="Proteomes" id="UP000626109"/>
    </source>
</evidence>
<evidence type="ECO:0000313" key="2">
    <source>
        <dbReference type="EMBL" id="CAE8652523.1"/>
    </source>
</evidence>
<dbReference type="EMBL" id="CAJNNW010010828">
    <property type="protein sequence ID" value="CAE8652523.1"/>
    <property type="molecule type" value="Genomic_DNA"/>
</dbReference>
<comment type="caution">
    <text evidence="2">The sequence shown here is derived from an EMBL/GenBank/DDBJ whole genome shotgun (WGS) entry which is preliminary data.</text>
</comment>
<evidence type="ECO:0000256" key="1">
    <source>
        <dbReference type="SAM" id="MobiDB-lite"/>
    </source>
</evidence>
<feature type="compositionally biased region" description="Low complexity" evidence="1">
    <location>
        <begin position="689"/>
        <end position="701"/>
    </location>
</feature>
<protein>
    <submittedName>
        <fullName evidence="2">Uncharacterized protein</fullName>
    </submittedName>
</protein>
<proteinExistence type="predicted"/>
<dbReference type="AlphaFoldDB" id="A0A813IMK0"/>
<feature type="region of interest" description="Disordered" evidence="1">
    <location>
        <begin position="674"/>
        <end position="701"/>
    </location>
</feature>
<gene>
    <name evidence="2" type="ORF">PGLA2088_LOCUS9757</name>
</gene>